<protein>
    <recommendedName>
        <fullName evidence="1">CN hydrolase domain-containing protein</fullName>
    </recommendedName>
</protein>
<dbReference type="Proteomes" id="UP000600365">
    <property type="component" value="Unassembled WGS sequence"/>
</dbReference>
<dbReference type="SUPFAM" id="SSF56317">
    <property type="entry name" value="Carbon-nitrogen hydrolase"/>
    <property type="match status" value="1"/>
</dbReference>
<dbReference type="InterPro" id="IPR003010">
    <property type="entry name" value="C-N_Hydrolase"/>
</dbReference>
<reference evidence="2 3" key="1">
    <citation type="journal article" date="2014" name="Int. J. Syst. Evol. Microbiol.">
        <title>Complete genome sequence of Corynebacterium casei LMG S-19264T (=DSM 44701T), isolated from a smear-ripened cheese.</title>
        <authorList>
            <consortium name="US DOE Joint Genome Institute (JGI-PGF)"/>
            <person name="Walter F."/>
            <person name="Albersmeier A."/>
            <person name="Kalinowski J."/>
            <person name="Ruckert C."/>
        </authorList>
    </citation>
    <scope>NUCLEOTIDE SEQUENCE [LARGE SCALE GENOMIC DNA]</scope>
    <source>
        <strain evidence="2 3">CGMCC 4.7111</strain>
    </source>
</reference>
<dbReference type="AlphaFoldDB" id="A0A917YF90"/>
<dbReference type="InterPro" id="IPR036526">
    <property type="entry name" value="C-N_Hydrolase_sf"/>
</dbReference>
<comment type="caution">
    <text evidence="2">The sequence shown here is derived from an EMBL/GenBank/DDBJ whole genome shotgun (WGS) entry which is preliminary data.</text>
</comment>
<sequence length="59" mass="6448">MQQAGHSTVIDPWGTVLGEARTAEETVTVDFDMTQVARIRSELPVLRDRVLAIEAPGGR</sequence>
<dbReference type="PROSITE" id="PS50263">
    <property type="entry name" value="CN_HYDROLASE"/>
    <property type="match status" value="1"/>
</dbReference>
<proteinExistence type="predicted"/>
<accession>A0A917YF90</accession>
<evidence type="ECO:0000313" key="2">
    <source>
        <dbReference type="EMBL" id="GGN96269.1"/>
    </source>
</evidence>
<evidence type="ECO:0000313" key="3">
    <source>
        <dbReference type="Proteomes" id="UP000600365"/>
    </source>
</evidence>
<keyword evidence="3" id="KW-1185">Reference proteome</keyword>
<feature type="domain" description="CN hydrolase" evidence="1">
    <location>
        <begin position="1"/>
        <end position="33"/>
    </location>
</feature>
<name>A0A917YF90_9ACTN</name>
<dbReference type="Gene3D" id="3.60.110.10">
    <property type="entry name" value="Carbon-nitrogen hydrolase"/>
    <property type="match status" value="1"/>
</dbReference>
<organism evidence="2 3">
    <name type="scientific">Streptomyces albiflavescens</name>
    <dbReference type="NCBI Taxonomy" id="1623582"/>
    <lineage>
        <taxon>Bacteria</taxon>
        <taxon>Bacillati</taxon>
        <taxon>Actinomycetota</taxon>
        <taxon>Actinomycetes</taxon>
        <taxon>Kitasatosporales</taxon>
        <taxon>Streptomycetaceae</taxon>
        <taxon>Streptomyces</taxon>
    </lineage>
</organism>
<gene>
    <name evidence="2" type="ORF">GCM10011579_097550</name>
</gene>
<dbReference type="EMBL" id="BMMM01000035">
    <property type="protein sequence ID" value="GGN96269.1"/>
    <property type="molecule type" value="Genomic_DNA"/>
</dbReference>
<evidence type="ECO:0000259" key="1">
    <source>
        <dbReference type="PROSITE" id="PS50263"/>
    </source>
</evidence>